<organism evidence="6 7">
    <name type="scientific">Uruburuella suis</name>
    <dbReference type="NCBI Taxonomy" id="252130"/>
    <lineage>
        <taxon>Bacteria</taxon>
        <taxon>Pseudomonadati</taxon>
        <taxon>Pseudomonadota</taxon>
        <taxon>Betaproteobacteria</taxon>
        <taxon>Neisseriales</taxon>
        <taxon>Neisseriaceae</taxon>
        <taxon>Uruburuella</taxon>
    </lineage>
</organism>
<dbReference type="InterPro" id="IPR006915">
    <property type="entry name" value="DUF637_hemagglutn_put"/>
</dbReference>
<dbReference type="Pfam" id="PF21726">
    <property type="entry name" value="DUF6862"/>
    <property type="match status" value="1"/>
</dbReference>
<reference evidence="6 7" key="1">
    <citation type="submission" date="2019-03" db="EMBL/GenBank/DDBJ databases">
        <title>Genomic Encyclopedia of Type Strains, Phase IV (KMG-IV): sequencing the most valuable type-strain genomes for metagenomic binning, comparative biology and taxonomic classification.</title>
        <authorList>
            <person name="Goeker M."/>
        </authorList>
    </citation>
    <scope>NUCLEOTIDE SEQUENCE [LARGE SCALE GENOMIC DNA]</scope>
    <source>
        <strain evidence="6 7">DSM 17474</strain>
    </source>
</reference>
<evidence type="ECO:0000256" key="4">
    <source>
        <dbReference type="ARBA" id="ARBA00023026"/>
    </source>
</evidence>
<dbReference type="Proteomes" id="UP000294721">
    <property type="component" value="Unassembled WGS sequence"/>
</dbReference>
<evidence type="ECO:0000256" key="1">
    <source>
        <dbReference type="ARBA" id="ARBA00004219"/>
    </source>
</evidence>
<dbReference type="InterPro" id="IPR012334">
    <property type="entry name" value="Pectin_lyas_fold"/>
</dbReference>
<feature type="domain" description="Filamentous haemagglutinin FhaB/tRNA nuclease CdiA-like TPS" evidence="5">
    <location>
        <begin position="84"/>
        <end position="193"/>
    </location>
</feature>
<gene>
    <name evidence="6" type="ORF">EV680_11339</name>
</gene>
<sequence length="2013" mass="208951">MNKHLHKIIFNKKRGCMMAVAEHAAREGKSTQDSSARAGFTLQAGMPMLAACGVLLGGIGFAQAQIIADKSAPANQQAAVLKHSSGAPLVNIQTPTAKGLSHNRYTQFDVDNKGAVLNNSRTANPNLAKGSAKVILNEIRSTSPSKLAGIISVEGSKADVIIANPAGIQVNGGGFKNANRAVLTTGAPVIKEGALHQLDIRQGTVAIGAGGLNDAGSTGAGYTEILSRAATVQGKIQANQLTIATGAQKIDYASGEISSGSAAGTKPALAIDTAALGSMYAGSITLIANEKGLGVKNAGTLQAERQLVLTSAGKIENSGQIRTTSAATEAAPTYLSLTTTDQAANSGNGDIDSTAGKIESKGLMVVDAGRDLVLSNTALNQSNVQTASAIILDAGRHIQINKKAALTNSGSGAISAAAGGNITINDAKLGSSGQIYTAAQGSNHLQNNSTLSAKQDISILANGNVQLNAGHLASSAGSIHLEAAKPASLAANPAPANANISGGSLSAAKNIVALADNDISATTTIKAAEAVYLHAGKNLNLTVGAELPAATQNVSLKAGEKALIGAASPKNLNAAKDLSIAAGSITVERLNLKAGSGNLSLSAQSGDLGLAPNTQLNAGQNIEAAALQGNIVSDGLNATAANGHLSIMANGRVDLLSIGTAAAKLSGKTGVALGSVGKGRLKTDNTDITAAEGDIRLVSGADMIIGNGKQQNTLLARHIQAQSSNGALSINQAKISATRGAIQLEAKQDLTLNQVAATSSQNTTIAADAGKVHLNQVNASAGQHMAISSRNNQILQNDKQSTANTLKANGVLSIHSDWLHHANNSHMQGGAVHLKSNGSNLNLGSGNSSLKALSNPVLKNDAKLKSLDGSINIEAKSDVYIQPGYTVAADGNFHLKAGNKLTLAGKSGNKGNPSGTTSTLSAKGDIKLIAGEADIQAAKIAAGKDLTVGTTKGQLNITALKNEFSDYISIKKVQELNQQIEPLAKELERLTNNPKYAGEKMAYEAAISSYKMKMEMPKMYRDDAFENLLLDMAKKRFAKHDAPVKPIREYKEYLDLMLELSSQKGNGHEYLGSELNGRNINLLSAQGINMEAATLTAAQQVDLQAAGLLPSSSAAAIKGERQASIMINGLSEFYEYGKENGNDYKYAMFNKPSKISAVGNVNIIAPNDSANSHLIINASEINSERGKIKLQSYGDILLRYNQEGFYSYHHGEYTTSSFWSKKHHSHTNIREEIRPSIVKMKGDKGIELKAGQNIAAYATEFDAPRGSINIAAGKALSLFAVDKVFREQNSSNSSRKFLSFIKVGSSSNKSTAYVNEMLPATLQAEKADTQSGWDTLLQGTIFKTSLEGATIQAGVGENARKDAKIILQGIKTTVQKEESSESNAVVWQSMAGSGSMVETLALPKFEGPTPPKLSAPGGYIVDIPKGQLKTEIEKLARQPEYAYLKQLQLSKDVDWNQVKLAYDKWDYKQEGLTGAGAAIIVIIVTVLTYGAGTGAAAGAAGGGAAAGSGAAGAAAATTATTATTTAAAMQAAALNSLYSQAAIAVINNKGNVGKALKDLGRSDTVKQVLTAAATAGVLSELSGIATAAGNQASSATGYDWTGTFTTNLINTSSAAATYTAINGGSLSDSLEKSILAALVQTGHGAAASKIKGITAGDNVQFYQQVAHKVAHAVAGCAAAAANRGKCQDGAIGAAVGEIVAEVYGKPANATEEAKLLTLFKVAAASAATLAGGDANTAANIAETAVRNNYLLRKDWDDYDKKLNSCGTDKKCVDNAKKELVELSRKRNNELLNVCRADPDSNSCKTKLKDANLSTEITNQMIDKYKENKKFSGDLKNSSISIKDFYVPDATTLKYLDTAWKQVPIGQYVAINLNSPEILGLGYGSRVIVNTRTGEVFISVAGSSNFKNISDVSIKSFKSGGFNIVMGSILNTSDLEKINIDKTITAALQGTSNGGQICIYLICGGGAKTIGGDTVKYSAELGLGTPSISLGVEKVARIGQVEYQNGKWNWKWEK</sequence>
<dbReference type="SUPFAM" id="SSF51126">
    <property type="entry name" value="Pectin lyase-like"/>
    <property type="match status" value="1"/>
</dbReference>
<evidence type="ECO:0000256" key="3">
    <source>
        <dbReference type="ARBA" id="ARBA00022913"/>
    </source>
</evidence>
<dbReference type="Pfam" id="PF04829">
    <property type="entry name" value="PT-VENN"/>
    <property type="match status" value="1"/>
</dbReference>
<protein>
    <submittedName>
        <fullName evidence="6">Filamentous hemagglutinin</fullName>
    </submittedName>
</protein>
<accession>A0ABY2C414</accession>
<dbReference type="Gene3D" id="2.160.20.10">
    <property type="entry name" value="Single-stranded right-handed beta-helix, Pectin lyase-like"/>
    <property type="match status" value="1"/>
</dbReference>
<evidence type="ECO:0000256" key="2">
    <source>
        <dbReference type="ARBA" id="ARBA00022656"/>
    </source>
</evidence>
<comment type="subcellular location">
    <subcellularLocation>
        <location evidence="1">Target cell</location>
        <location evidence="1">Target cell cytoplasm</location>
    </subcellularLocation>
</comment>
<dbReference type="SMART" id="SM00912">
    <property type="entry name" value="Haemagg_act"/>
    <property type="match status" value="1"/>
</dbReference>
<evidence type="ECO:0000259" key="5">
    <source>
        <dbReference type="SMART" id="SM00912"/>
    </source>
</evidence>
<dbReference type="InterPro" id="IPR008638">
    <property type="entry name" value="FhaB/CdiA-like_TPS"/>
</dbReference>
<dbReference type="Pfam" id="PF05860">
    <property type="entry name" value="TPS"/>
    <property type="match status" value="1"/>
</dbReference>
<dbReference type="Pfam" id="PF13018">
    <property type="entry name" value="ESPR"/>
    <property type="match status" value="1"/>
</dbReference>
<keyword evidence="2" id="KW-0800">Toxin</keyword>
<evidence type="ECO:0000313" key="6">
    <source>
        <dbReference type="EMBL" id="TCP06117.1"/>
    </source>
</evidence>
<keyword evidence="3" id="KW-1266">Target cell cytoplasm</keyword>
<evidence type="ECO:0000313" key="7">
    <source>
        <dbReference type="Proteomes" id="UP000294721"/>
    </source>
</evidence>
<dbReference type="InterPro" id="IPR024973">
    <property type="entry name" value="ESPR"/>
</dbReference>
<dbReference type="Pfam" id="PF04830">
    <property type="entry name" value="DUF637"/>
    <property type="match status" value="1"/>
</dbReference>
<dbReference type="InterPro" id="IPR006914">
    <property type="entry name" value="VENN_dom"/>
</dbReference>
<comment type="caution">
    <text evidence="6">The sequence shown here is derived from an EMBL/GenBank/DDBJ whole genome shotgun (WGS) entry which is preliminary data.</text>
</comment>
<dbReference type="EMBL" id="SLXE01000013">
    <property type="protein sequence ID" value="TCP06117.1"/>
    <property type="molecule type" value="Genomic_DNA"/>
</dbReference>
<proteinExistence type="predicted"/>
<keyword evidence="4" id="KW-0843">Virulence</keyword>
<dbReference type="RefSeq" id="WP_132953864.1">
    <property type="nucleotide sequence ID" value="NZ_SLXE01000013.1"/>
</dbReference>
<dbReference type="NCBIfam" id="TIGR01901">
    <property type="entry name" value="adhes_NPXG"/>
    <property type="match status" value="1"/>
</dbReference>
<dbReference type="InterPro" id="IPR011050">
    <property type="entry name" value="Pectin_lyase_fold/virulence"/>
</dbReference>
<dbReference type="InterPro" id="IPR049271">
    <property type="entry name" value="DUF6862"/>
</dbReference>
<keyword evidence="7" id="KW-1185">Reference proteome</keyword>
<name>A0ABY2C414_9NEIS</name>